<evidence type="ECO:0000259" key="5">
    <source>
        <dbReference type="Pfam" id="PF08281"/>
    </source>
</evidence>
<dbReference type="RefSeq" id="WP_072763205.1">
    <property type="nucleotide sequence ID" value="NZ_FQYX01000003.1"/>
</dbReference>
<dbReference type="InterPro" id="IPR014284">
    <property type="entry name" value="RNA_pol_sigma-70_dom"/>
</dbReference>
<evidence type="ECO:0000256" key="3">
    <source>
        <dbReference type="ARBA" id="ARBA00023082"/>
    </source>
</evidence>
<dbReference type="GO" id="GO:0016987">
    <property type="term" value="F:sigma factor activity"/>
    <property type="evidence" value="ECO:0007669"/>
    <property type="project" value="UniProtKB-KW"/>
</dbReference>
<gene>
    <name evidence="6" type="ORF">SAMN04487911_103141</name>
</gene>
<evidence type="ECO:0000313" key="7">
    <source>
        <dbReference type="Proteomes" id="UP000184231"/>
    </source>
</evidence>
<dbReference type="NCBIfam" id="TIGR02985">
    <property type="entry name" value="Sig70_bacteroi1"/>
    <property type="match status" value="1"/>
</dbReference>
<dbReference type="CDD" id="cd06171">
    <property type="entry name" value="Sigma70_r4"/>
    <property type="match status" value="1"/>
</dbReference>
<protein>
    <submittedName>
        <fullName evidence="6">RNA polymerase sigma-70 factor, ECF subfamily</fullName>
    </submittedName>
</protein>
<dbReference type="NCBIfam" id="TIGR02937">
    <property type="entry name" value="sigma70-ECF"/>
    <property type="match status" value="1"/>
</dbReference>
<dbReference type="InterPro" id="IPR013325">
    <property type="entry name" value="RNA_pol_sigma_r2"/>
</dbReference>
<keyword evidence="3" id="KW-0731">Sigma factor</keyword>
<keyword evidence="2" id="KW-0805">Transcription regulation</keyword>
<dbReference type="AlphaFoldDB" id="A0A1M6CAR5"/>
<dbReference type="EMBL" id="FQYX01000003">
    <property type="protein sequence ID" value="SHI58099.1"/>
    <property type="molecule type" value="Genomic_DNA"/>
</dbReference>
<dbReference type="STRING" id="558155.SAMN04487911_103141"/>
<dbReference type="GO" id="GO:0003677">
    <property type="term" value="F:DNA binding"/>
    <property type="evidence" value="ECO:0007669"/>
    <property type="project" value="InterPro"/>
</dbReference>
<evidence type="ECO:0000256" key="4">
    <source>
        <dbReference type="ARBA" id="ARBA00023163"/>
    </source>
</evidence>
<dbReference type="InterPro" id="IPR036388">
    <property type="entry name" value="WH-like_DNA-bd_sf"/>
</dbReference>
<proteinExistence type="inferred from homology"/>
<sequence>MSSRDLMLLEKLKGGDDTAFKEIFNLYYMPLCVYSLKYCDSFQIAEDVVQELFVKLWDEKIYMKFEGAMAPYLFKAIKNNTFQLMKRRLKYQFEEIDHHVSVLMEEDNLDTSSFEENKMKLYKEIEALPEKSKEVFKAIVLQNMKYKETAEYLGVSVNTVKTHYSRALKQLRGSLDVIIMLLLV</sequence>
<dbReference type="PANTHER" id="PTHR43133:SF46">
    <property type="entry name" value="RNA POLYMERASE SIGMA-70 FACTOR ECF SUBFAMILY"/>
    <property type="match status" value="1"/>
</dbReference>
<dbReference type="SUPFAM" id="SSF88659">
    <property type="entry name" value="Sigma3 and sigma4 domains of RNA polymerase sigma factors"/>
    <property type="match status" value="1"/>
</dbReference>
<dbReference type="Gene3D" id="1.10.1740.10">
    <property type="match status" value="1"/>
</dbReference>
<reference evidence="6 7" key="1">
    <citation type="submission" date="2016-11" db="EMBL/GenBank/DDBJ databases">
        <authorList>
            <person name="Jaros S."/>
            <person name="Januszkiewicz K."/>
            <person name="Wedrychowicz H."/>
        </authorList>
    </citation>
    <scope>NUCLEOTIDE SEQUENCE [LARGE SCALE GENOMIC DNA]</scope>
    <source>
        <strain evidence="6 7">CGMCC 1.8863</strain>
    </source>
</reference>
<dbReference type="PANTHER" id="PTHR43133">
    <property type="entry name" value="RNA POLYMERASE ECF-TYPE SIGMA FACTO"/>
    <property type="match status" value="1"/>
</dbReference>
<dbReference type="Proteomes" id="UP000184231">
    <property type="component" value="Unassembled WGS sequence"/>
</dbReference>
<dbReference type="Pfam" id="PF08281">
    <property type="entry name" value="Sigma70_r4_2"/>
    <property type="match status" value="1"/>
</dbReference>
<organism evidence="6 7">
    <name type="scientific">Arenibacter nanhaiticus</name>
    <dbReference type="NCBI Taxonomy" id="558155"/>
    <lineage>
        <taxon>Bacteria</taxon>
        <taxon>Pseudomonadati</taxon>
        <taxon>Bacteroidota</taxon>
        <taxon>Flavobacteriia</taxon>
        <taxon>Flavobacteriales</taxon>
        <taxon>Flavobacteriaceae</taxon>
        <taxon>Arenibacter</taxon>
    </lineage>
</organism>
<dbReference type="InterPro" id="IPR039425">
    <property type="entry name" value="RNA_pol_sigma-70-like"/>
</dbReference>
<evidence type="ECO:0000256" key="1">
    <source>
        <dbReference type="ARBA" id="ARBA00010641"/>
    </source>
</evidence>
<dbReference type="GO" id="GO:0006352">
    <property type="term" value="P:DNA-templated transcription initiation"/>
    <property type="evidence" value="ECO:0007669"/>
    <property type="project" value="InterPro"/>
</dbReference>
<dbReference type="InterPro" id="IPR014327">
    <property type="entry name" value="RNA_pol_sigma70_bacteroid"/>
</dbReference>
<evidence type="ECO:0000313" key="6">
    <source>
        <dbReference type="EMBL" id="SHI58099.1"/>
    </source>
</evidence>
<evidence type="ECO:0000256" key="2">
    <source>
        <dbReference type="ARBA" id="ARBA00023015"/>
    </source>
</evidence>
<dbReference type="InterPro" id="IPR013249">
    <property type="entry name" value="RNA_pol_sigma70_r4_t2"/>
</dbReference>
<dbReference type="OrthoDB" id="1100095at2"/>
<accession>A0A1M6CAR5</accession>
<dbReference type="Gene3D" id="1.10.10.10">
    <property type="entry name" value="Winged helix-like DNA-binding domain superfamily/Winged helix DNA-binding domain"/>
    <property type="match status" value="1"/>
</dbReference>
<dbReference type="SUPFAM" id="SSF88946">
    <property type="entry name" value="Sigma2 domain of RNA polymerase sigma factors"/>
    <property type="match status" value="1"/>
</dbReference>
<name>A0A1M6CAR5_9FLAO</name>
<comment type="similarity">
    <text evidence="1">Belongs to the sigma-70 factor family. ECF subfamily.</text>
</comment>
<feature type="domain" description="RNA polymerase sigma factor 70 region 4 type 2" evidence="5">
    <location>
        <begin position="119"/>
        <end position="171"/>
    </location>
</feature>
<keyword evidence="4" id="KW-0804">Transcription</keyword>
<keyword evidence="7" id="KW-1185">Reference proteome</keyword>
<dbReference type="InterPro" id="IPR013324">
    <property type="entry name" value="RNA_pol_sigma_r3/r4-like"/>
</dbReference>